<proteinExistence type="predicted"/>
<dbReference type="RefSeq" id="WP_200245552.1">
    <property type="nucleotide sequence ID" value="NZ_NRRY01000025.1"/>
</dbReference>
<dbReference type="Proteomes" id="UP001138768">
    <property type="component" value="Unassembled WGS sequence"/>
</dbReference>
<comment type="caution">
    <text evidence="1">The sequence shown here is derived from an EMBL/GenBank/DDBJ whole genome shotgun (WGS) entry which is preliminary data.</text>
</comment>
<gene>
    <name evidence="1" type="ORF">CKO42_14875</name>
</gene>
<organism evidence="1 2">
    <name type="scientific">Lamprobacter modestohalophilus</name>
    <dbReference type="NCBI Taxonomy" id="1064514"/>
    <lineage>
        <taxon>Bacteria</taxon>
        <taxon>Pseudomonadati</taxon>
        <taxon>Pseudomonadota</taxon>
        <taxon>Gammaproteobacteria</taxon>
        <taxon>Chromatiales</taxon>
        <taxon>Chromatiaceae</taxon>
        <taxon>Lamprobacter</taxon>
    </lineage>
</organism>
<sequence length="477" mass="51662">MALVAGVSMVLGSYASGAQDGDVIVLGQGADADQLPAAAEPLAEPTSGSSAGAEALGSSDFEIGLDRLWLETAAFTRSSSEAAGTLYAQGQVSARWRPSETWEWQAAGRLDSTLQTGARHSEGTRLDYGETFVRYRDDRRSITAGAQTVLWGRVDEVAPTDRLSVQDITRFILDELGERRRAVPMLRWEEFGDSTKLDVILIPEFRAAELPEQESVWYPVDQERGMVLGIPTGPLLQGLLAAGSVGDDARPGGAGGGVRFSQTLSGLDYALTLQRVRHSLPYYALDPQVRAALLAGASPQLAVAQGQGRPTFEGQHPYTTVVGGDLGLVLGSATLRLEAAWLSDVPVTTEALQMETVNGVDWVAGIELYPGDADTRLNLQLMGHHLMNPPRVLDQVDVISLNGQLETEWGQGRWRARLNMVADLNHDNLYLNPEVVWTGIRSLEIYAGLHYFAGENGTFGDYFSDNTNVALGWRMSF</sequence>
<accession>A0A9X0WAP1</accession>
<name>A0A9X0WAP1_9GAMM</name>
<dbReference type="EMBL" id="NRRY01000025">
    <property type="protein sequence ID" value="MBK1619700.1"/>
    <property type="molecule type" value="Genomic_DNA"/>
</dbReference>
<dbReference type="AlphaFoldDB" id="A0A9X0WAP1"/>
<evidence type="ECO:0000313" key="2">
    <source>
        <dbReference type="Proteomes" id="UP001138768"/>
    </source>
</evidence>
<reference evidence="1 2" key="1">
    <citation type="journal article" date="2020" name="Microorganisms">
        <title>Osmotic Adaptation and Compatible Solute Biosynthesis of Phototrophic Bacteria as Revealed from Genome Analyses.</title>
        <authorList>
            <person name="Imhoff J.F."/>
            <person name="Rahn T."/>
            <person name="Kunzel S."/>
            <person name="Keller A."/>
            <person name="Neulinger S.C."/>
        </authorList>
    </citation>
    <scope>NUCLEOTIDE SEQUENCE [LARGE SCALE GENOMIC DNA]</scope>
    <source>
        <strain evidence="1 2">DSM 25653</strain>
    </source>
</reference>
<keyword evidence="2" id="KW-1185">Reference proteome</keyword>
<evidence type="ECO:0000313" key="1">
    <source>
        <dbReference type="EMBL" id="MBK1619700.1"/>
    </source>
</evidence>
<protein>
    <submittedName>
        <fullName evidence="1">Uncharacterized protein</fullName>
    </submittedName>
</protein>